<dbReference type="RefSeq" id="WP_114804251.1">
    <property type="nucleotide sequence ID" value="NZ_QQAV01000010.1"/>
</dbReference>
<dbReference type="Proteomes" id="UP000255265">
    <property type="component" value="Unassembled WGS sequence"/>
</dbReference>
<reference evidence="1 2" key="1">
    <citation type="submission" date="2018-07" db="EMBL/GenBank/DDBJ databases">
        <title>Genomic Encyclopedia of Type Strains, Phase IV (KMG-IV): sequencing the most valuable type-strain genomes for metagenomic binning, comparative biology and taxonomic classification.</title>
        <authorList>
            <person name="Goeker M."/>
        </authorList>
    </citation>
    <scope>NUCLEOTIDE SEQUENCE [LARGE SCALE GENOMIC DNA]</scope>
    <source>
        <strain evidence="1 2">DSM 21352</strain>
    </source>
</reference>
<gene>
    <name evidence="1" type="ORF">DFR41_110151</name>
</gene>
<dbReference type="OrthoDB" id="6312934at2"/>
<sequence>MSLIAAAPPLVRTTPPQDPAPLGTLQAGDAFWPVIDLAELRDTQRLDGTVNAARLQHAATEALAHTMAELIAWAAVQQLEGHATLADVPAPSINSTSVQVLRFRRAVYSLAHANLLERYADYDSTGRARKDDEDATRNLQAEQHRRDARWAIRDILGLSRTAVELI</sequence>
<protein>
    <submittedName>
        <fullName evidence="1">Head completion protein GPL</fullName>
    </submittedName>
</protein>
<organism evidence="1 2">
    <name type="scientific">Pseudacidovorax intermedius</name>
    <dbReference type="NCBI Taxonomy" id="433924"/>
    <lineage>
        <taxon>Bacteria</taxon>
        <taxon>Pseudomonadati</taxon>
        <taxon>Pseudomonadota</taxon>
        <taxon>Betaproteobacteria</taxon>
        <taxon>Burkholderiales</taxon>
        <taxon>Comamonadaceae</taxon>
        <taxon>Pseudacidovorax</taxon>
    </lineage>
</organism>
<evidence type="ECO:0000313" key="2">
    <source>
        <dbReference type="Proteomes" id="UP000255265"/>
    </source>
</evidence>
<proteinExistence type="predicted"/>
<name>A0A370F9P0_9BURK</name>
<keyword evidence="2" id="KW-1185">Reference proteome</keyword>
<evidence type="ECO:0000313" key="1">
    <source>
        <dbReference type="EMBL" id="RDI20743.1"/>
    </source>
</evidence>
<dbReference type="Pfam" id="PF05926">
    <property type="entry name" value="Phage_GPL"/>
    <property type="match status" value="1"/>
</dbReference>
<comment type="caution">
    <text evidence="1">The sequence shown here is derived from an EMBL/GenBank/DDBJ whole genome shotgun (WGS) entry which is preliminary data.</text>
</comment>
<dbReference type="AlphaFoldDB" id="A0A370F9P0"/>
<dbReference type="EMBL" id="QQAV01000010">
    <property type="protein sequence ID" value="RDI20743.1"/>
    <property type="molecule type" value="Genomic_DNA"/>
</dbReference>
<dbReference type="InterPro" id="IPR009225">
    <property type="entry name" value="Phage_head_completion_GpL"/>
</dbReference>
<accession>A0A370F9P0</accession>